<dbReference type="Proteomes" id="UP001204320">
    <property type="component" value="Unassembled WGS sequence"/>
</dbReference>
<gene>
    <name evidence="1" type="ORF">NVS32_10700</name>
</gene>
<organism evidence="1 2">
    <name type="scientific">Tractidigestivibacter montrealensis</name>
    <dbReference type="NCBI Taxonomy" id="2972466"/>
    <lineage>
        <taxon>Bacteria</taxon>
        <taxon>Bacillati</taxon>
        <taxon>Actinomycetota</taxon>
        <taxon>Coriobacteriia</taxon>
        <taxon>Coriobacteriales</taxon>
        <taxon>Atopobiaceae</taxon>
        <taxon>Tractidigestivibacter</taxon>
    </lineage>
</organism>
<evidence type="ECO:0008006" key="3">
    <source>
        <dbReference type="Google" id="ProtNLM"/>
    </source>
</evidence>
<proteinExistence type="predicted"/>
<protein>
    <recommendedName>
        <fullName evidence="3">DUF3168 domain-containing protein</fullName>
    </recommendedName>
</protein>
<evidence type="ECO:0000313" key="1">
    <source>
        <dbReference type="EMBL" id="MCR9037411.1"/>
    </source>
</evidence>
<keyword evidence="2" id="KW-1185">Reference proteome</keyword>
<name>A0ABT1ZB23_9ACTN</name>
<sequence>MMASFPAGVAARAVRDALRGAGYANAYDVPVAAWVCCEPIVVSCGTWERESRQADGSERGRRTLVAHVCCDDPGDAEATARGVALDLAVWDWASAETPAGTRIVACDVGRPVPYGRDRSGRWVWDVPMTMTGVVGNG</sequence>
<reference evidence="1 2" key="1">
    <citation type="submission" date="2022-08" db="EMBL/GenBank/DDBJ databases">
        <title>Tractidigestivibacter montrealensis type strain KD21.</title>
        <authorList>
            <person name="Diop K."/>
            <person name="Richard C."/>
            <person name="Routy B."/>
        </authorList>
    </citation>
    <scope>NUCLEOTIDE SEQUENCE [LARGE SCALE GENOMIC DNA]</scope>
    <source>
        <strain evidence="1 2">KD21</strain>
    </source>
</reference>
<dbReference type="RefSeq" id="WP_258499804.1">
    <property type="nucleotide sequence ID" value="NZ_JANSKA010000010.1"/>
</dbReference>
<comment type="caution">
    <text evidence="1">The sequence shown here is derived from an EMBL/GenBank/DDBJ whole genome shotgun (WGS) entry which is preliminary data.</text>
</comment>
<accession>A0ABT1ZB23</accession>
<evidence type="ECO:0000313" key="2">
    <source>
        <dbReference type="Proteomes" id="UP001204320"/>
    </source>
</evidence>
<dbReference type="EMBL" id="JANSKA010000010">
    <property type="protein sequence ID" value="MCR9037411.1"/>
    <property type="molecule type" value="Genomic_DNA"/>
</dbReference>